<dbReference type="Proteomes" id="UP000016511">
    <property type="component" value="Unassembled WGS sequence"/>
</dbReference>
<reference evidence="1 2" key="1">
    <citation type="submission" date="2013-08" db="EMBL/GenBank/DDBJ databases">
        <authorList>
            <person name="Weinstock G."/>
            <person name="Sodergren E."/>
            <person name="Wylie T."/>
            <person name="Fulton L."/>
            <person name="Fulton R."/>
            <person name="Fronick C."/>
            <person name="O'Laughlin M."/>
            <person name="Godfrey J."/>
            <person name="Miner T."/>
            <person name="Herter B."/>
            <person name="Appelbaum E."/>
            <person name="Cordes M."/>
            <person name="Lek S."/>
            <person name="Wollam A."/>
            <person name="Pepin K.H."/>
            <person name="Palsikar V.B."/>
            <person name="Mitreva M."/>
            <person name="Wilson R.K."/>
        </authorList>
    </citation>
    <scope>NUCLEOTIDE SEQUENCE [LARGE SCALE GENOMIC DNA]</scope>
    <source>
        <strain evidence="1 2">ATCC 12856</strain>
    </source>
</reference>
<protein>
    <submittedName>
        <fullName evidence="1">Toxin-antitoxin system, antitoxin component, Xre domain protein</fullName>
    </submittedName>
</protein>
<evidence type="ECO:0000313" key="1">
    <source>
        <dbReference type="EMBL" id="ERI07272.1"/>
    </source>
</evidence>
<organism evidence="1 2">
    <name type="scientific">Aneurinibacillus aneurinilyticus ATCC 12856</name>
    <dbReference type="NCBI Taxonomy" id="649747"/>
    <lineage>
        <taxon>Bacteria</taxon>
        <taxon>Bacillati</taxon>
        <taxon>Bacillota</taxon>
        <taxon>Bacilli</taxon>
        <taxon>Bacillales</taxon>
        <taxon>Paenibacillaceae</taxon>
        <taxon>Aneurinibacillus group</taxon>
        <taxon>Aneurinibacillus</taxon>
    </lineage>
</organism>
<dbReference type="EMBL" id="AWSJ01000285">
    <property type="protein sequence ID" value="ERI07272.1"/>
    <property type="molecule type" value="Genomic_DNA"/>
</dbReference>
<comment type="caution">
    <text evidence="1">The sequence shown here is derived from an EMBL/GenBank/DDBJ whole genome shotgun (WGS) entry which is preliminary data.</text>
</comment>
<keyword evidence="2" id="KW-1185">Reference proteome</keyword>
<dbReference type="STRING" id="649747.HMPREF0083_04647"/>
<dbReference type="HOGENOM" id="CLU_2931041_0_0_9"/>
<evidence type="ECO:0000313" key="2">
    <source>
        <dbReference type="Proteomes" id="UP000016511"/>
    </source>
</evidence>
<name>U1Y563_ANEAE</name>
<proteinExistence type="predicted"/>
<dbReference type="AlphaFoldDB" id="U1Y563"/>
<sequence length="60" mass="6797">MMIPSTSELLAVAQEDGMTWPIFAARFGVSQSTVRKWCRSCGIRYLGNGKTRSHHSRQRV</sequence>
<accession>U1Y563</accession>
<gene>
    <name evidence="1" type="ORF">HMPREF0083_04647</name>
</gene>